<gene>
    <name evidence="2" type="ORF">Mal52_00160</name>
</gene>
<proteinExistence type="predicted"/>
<accession>A0A517ZGE3</accession>
<dbReference type="EMBL" id="CP036276">
    <property type="protein sequence ID" value="QDU41563.1"/>
    <property type="molecule type" value="Genomic_DNA"/>
</dbReference>
<keyword evidence="1" id="KW-0472">Membrane</keyword>
<dbReference type="RefSeq" id="WP_145373590.1">
    <property type="nucleotide sequence ID" value="NZ_CP036276.1"/>
</dbReference>
<organism evidence="2 3">
    <name type="scientific">Symmachiella dynata</name>
    <dbReference type="NCBI Taxonomy" id="2527995"/>
    <lineage>
        <taxon>Bacteria</taxon>
        <taxon>Pseudomonadati</taxon>
        <taxon>Planctomycetota</taxon>
        <taxon>Planctomycetia</taxon>
        <taxon>Planctomycetales</taxon>
        <taxon>Planctomycetaceae</taxon>
        <taxon>Symmachiella</taxon>
    </lineage>
</organism>
<dbReference type="Proteomes" id="UP000319383">
    <property type="component" value="Chromosome"/>
</dbReference>
<feature type="transmembrane region" description="Helical" evidence="1">
    <location>
        <begin position="470"/>
        <end position="487"/>
    </location>
</feature>
<dbReference type="Gene3D" id="3.40.50.300">
    <property type="entry name" value="P-loop containing nucleotide triphosphate hydrolases"/>
    <property type="match status" value="1"/>
</dbReference>
<keyword evidence="3" id="KW-1185">Reference proteome</keyword>
<evidence type="ECO:0000313" key="3">
    <source>
        <dbReference type="Proteomes" id="UP000319383"/>
    </source>
</evidence>
<keyword evidence="1" id="KW-0812">Transmembrane</keyword>
<evidence type="ECO:0000313" key="2">
    <source>
        <dbReference type="EMBL" id="QDU41563.1"/>
    </source>
</evidence>
<dbReference type="CDD" id="cd00882">
    <property type="entry name" value="Ras_like_GTPase"/>
    <property type="match status" value="1"/>
</dbReference>
<dbReference type="SUPFAM" id="SSF52540">
    <property type="entry name" value="P-loop containing nucleoside triphosphate hydrolases"/>
    <property type="match status" value="1"/>
</dbReference>
<sequence length="602" mass="67540">MTAPELAQLEMLAQVDELVAKLNEWVEPEIGWEPLRQSQALVRRLLRRIEGLRVRLESPLVVATFGGTGTGKSALVNALVGREISPSARQRPTTIRPMLLVHSQTDVEMLGLPLDKLDVVQCDTPVLRDIAVIDCPDPDTSEAANAGSNLEQLHQLLPHCDVLIYTSTQQKYRSARVVDELGQAATGCRLLFVQTHADVDEDIRNDWISQLDGRYEVPDVFFVDSLRALREQQAGQRPSGDFGRLQDLLTTQLAASQRTLIRRANLVDLVQSALDHCQKNIVAHQPQLQELEEILQEQRHKLIGKMSDQLCDELLSSRNLWERRLISSVTQNWGMSPFSSVLRLYNGLGNFIASFTLFRARSSAQVALIGAAQGVRWLAEKRSEHRAESRLERLSTFGLDDSALRESQVVINGYVQSAKLDPELAQPGNLDSLRNEAARLEDQFLGDATTRVDQLIDRLADKHSGFFVRWWYELLLMSMVGYILFWPARNFFYDMPVNDAPPKSMDYYVTAAIFLVLWSGTLVMLFTRRLRKGLNREITELAQSLAQSKIATGLFPDLESTCAAIETHTERLEVLSSTTKSLRRHIATPAGLGAAVPVEVEP</sequence>
<feature type="transmembrane region" description="Helical" evidence="1">
    <location>
        <begin position="507"/>
        <end position="526"/>
    </location>
</feature>
<dbReference type="KEGG" id="sdyn:Mal52_00160"/>
<name>A0A517ZGE3_9PLAN</name>
<protein>
    <recommendedName>
        <fullName evidence="4">G domain-containing protein</fullName>
    </recommendedName>
</protein>
<keyword evidence="1" id="KW-1133">Transmembrane helix</keyword>
<evidence type="ECO:0000256" key="1">
    <source>
        <dbReference type="SAM" id="Phobius"/>
    </source>
</evidence>
<dbReference type="InterPro" id="IPR027417">
    <property type="entry name" value="P-loop_NTPase"/>
</dbReference>
<dbReference type="AlphaFoldDB" id="A0A517ZGE3"/>
<evidence type="ECO:0008006" key="4">
    <source>
        <dbReference type="Google" id="ProtNLM"/>
    </source>
</evidence>
<reference evidence="2 3" key="1">
    <citation type="submission" date="2019-02" db="EMBL/GenBank/DDBJ databases">
        <title>Deep-cultivation of Planctomycetes and their phenomic and genomic characterization uncovers novel biology.</title>
        <authorList>
            <person name="Wiegand S."/>
            <person name="Jogler M."/>
            <person name="Boedeker C."/>
            <person name="Pinto D."/>
            <person name="Vollmers J."/>
            <person name="Rivas-Marin E."/>
            <person name="Kohn T."/>
            <person name="Peeters S.H."/>
            <person name="Heuer A."/>
            <person name="Rast P."/>
            <person name="Oberbeckmann S."/>
            <person name="Bunk B."/>
            <person name="Jeske O."/>
            <person name="Meyerdierks A."/>
            <person name="Storesund J.E."/>
            <person name="Kallscheuer N."/>
            <person name="Luecker S."/>
            <person name="Lage O.M."/>
            <person name="Pohl T."/>
            <person name="Merkel B.J."/>
            <person name="Hornburger P."/>
            <person name="Mueller R.-W."/>
            <person name="Bruemmer F."/>
            <person name="Labrenz M."/>
            <person name="Spormann A.M."/>
            <person name="Op den Camp H."/>
            <person name="Overmann J."/>
            <person name="Amann R."/>
            <person name="Jetten M.S.M."/>
            <person name="Mascher T."/>
            <person name="Medema M.H."/>
            <person name="Devos D.P."/>
            <person name="Kaster A.-K."/>
            <person name="Ovreas L."/>
            <person name="Rohde M."/>
            <person name="Galperin M.Y."/>
            <person name="Jogler C."/>
        </authorList>
    </citation>
    <scope>NUCLEOTIDE SEQUENCE [LARGE SCALE GENOMIC DNA]</scope>
    <source>
        <strain evidence="2 3">Mal52</strain>
    </source>
</reference>